<name>A0A6L2M4R2_TANCI</name>
<comment type="caution">
    <text evidence="1">The sequence shown here is derived from an EMBL/GenBank/DDBJ whole genome shotgun (WGS) entry which is preliminary data.</text>
</comment>
<proteinExistence type="predicted"/>
<protein>
    <submittedName>
        <fullName evidence="1">Uncharacterized protein</fullName>
    </submittedName>
</protein>
<reference evidence="1" key="1">
    <citation type="journal article" date="2019" name="Sci. Rep.">
        <title>Draft genome of Tanacetum cinerariifolium, the natural source of mosquito coil.</title>
        <authorList>
            <person name="Yamashiro T."/>
            <person name="Shiraishi A."/>
            <person name="Satake H."/>
            <person name="Nakayama K."/>
        </authorList>
    </citation>
    <scope>NUCLEOTIDE SEQUENCE</scope>
</reference>
<accession>A0A6L2M4R2</accession>
<sequence>MKAHEDKGDMDAGWDITIEDVRLRQILIPTIHTLPNLEPLVQPYMPLGPVNDTDKIVRDEEQDYDIPLHDGVMQPLTPQTVHITLPDEDYVAPATSPILNKQLTEIKEECSDMTRVVEKADSNPLKDVMEIADIIRKYDFETFVWKLLHQVCSLEILTRLHSSTWATKWFKRLVAYAKCNRDSYKSDLGTGNGWMRSGNCGSYWKSWRMQTPGSGISNLLVVGITFTGSGNNIHWQWELILPVGTLSWQWECLVHFIPNMDWLSTHKAAIICHEELVKIPLLDG</sequence>
<dbReference type="EMBL" id="BKCJ010005593">
    <property type="protein sequence ID" value="GEU67584.1"/>
    <property type="molecule type" value="Genomic_DNA"/>
</dbReference>
<gene>
    <name evidence="1" type="ORF">Tci_039562</name>
</gene>
<organism evidence="1">
    <name type="scientific">Tanacetum cinerariifolium</name>
    <name type="common">Dalmatian daisy</name>
    <name type="synonym">Chrysanthemum cinerariifolium</name>
    <dbReference type="NCBI Taxonomy" id="118510"/>
    <lineage>
        <taxon>Eukaryota</taxon>
        <taxon>Viridiplantae</taxon>
        <taxon>Streptophyta</taxon>
        <taxon>Embryophyta</taxon>
        <taxon>Tracheophyta</taxon>
        <taxon>Spermatophyta</taxon>
        <taxon>Magnoliopsida</taxon>
        <taxon>eudicotyledons</taxon>
        <taxon>Gunneridae</taxon>
        <taxon>Pentapetalae</taxon>
        <taxon>asterids</taxon>
        <taxon>campanulids</taxon>
        <taxon>Asterales</taxon>
        <taxon>Asteraceae</taxon>
        <taxon>Asteroideae</taxon>
        <taxon>Anthemideae</taxon>
        <taxon>Anthemidinae</taxon>
        <taxon>Tanacetum</taxon>
    </lineage>
</organism>
<dbReference type="AlphaFoldDB" id="A0A6L2M4R2"/>
<evidence type="ECO:0000313" key="1">
    <source>
        <dbReference type="EMBL" id="GEU67584.1"/>
    </source>
</evidence>